<keyword evidence="3" id="KW-1185">Reference proteome</keyword>
<organism evidence="2 3">
    <name type="scientific">Marasmius tenuissimus</name>
    <dbReference type="NCBI Taxonomy" id="585030"/>
    <lineage>
        <taxon>Eukaryota</taxon>
        <taxon>Fungi</taxon>
        <taxon>Dikarya</taxon>
        <taxon>Basidiomycota</taxon>
        <taxon>Agaricomycotina</taxon>
        <taxon>Agaricomycetes</taxon>
        <taxon>Agaricomycetidae</taxon>
        <taxon>Agaricales</taxon>
        <taxon>Marasmiineae</taxon>
        <taxon>Marasmiaceae</taxon>
        <taxon>Marasmius</taxon>
    </lineage>
</organism>
<feature type="chain" id="PRO_5045517392" evidence="1">
    <location>
        <begin position="22"/>
        <end position="231"/>
    </location>
</feature>
<feature type="signal peptide" evidence="1">
    <location>
        <begin position="1"/>
        <end position="21"/>
    </location>
</feature>
<evidence type="ECO:0000313" key="2">
    <source>
        <dbReference type="EMBL" id="KAL0064605.1"/>
    </source>
</evidence>
<gene>
    <name evidence="2" type="ORF">AAF712_008429</name>
</gene>
<evidence type="ECO:0000256" key="1">
    <source>
        <dbReference type="SAM" id="SignalP"/>
    </source>
</evidence>
<comment type="caution">
    <text evidence="2">The sequence shown here is derived from an EMBL/GenBank/DDBJ whole genome shotgun (WGS) entry which is preliminary data.</text>
</comment>
<protein>
    <submittedName>
        <fullName evidence="2">Uncharacterized protein</fullName>
    </submittedName>
</protein>
<dbReference type="EMBL" id="JBBXMP010000059">
    <property type="protein sequence ID" value="KAL0064605.1"/>
    <property type="molecule type" value="Genomic_DNA"/>
</dbReference>
<evidence type="ECO:0000313" key="3">
    <source>
        <dbReference type="Proteomes" id="UP001437256"/>
    </source>
</evidence>
<dbReference type="Proteomes" id="UP001437256">
    <property type="component" value="Unassembled WGS sequence"/>
</dbReference>
<reference evidence="2 3" key="1">
    <citation type="submission" date="2024-05" db="EMBL/GenBank/DDBJ databases">
        <title>A draft genome resource for the thread blight pathogen Marasmius tenuissimus strain MS-2.</title>
        <authorList>
            <person name="Yulfo-Soto G.E."/>
            <person name="Baruah I.K."/>
            <person name="Amoako-Attah I."/>
            <person name="Bukari Y."/>
            <person name="Meinhardt L.W."/>
            <person name="Bailey B.A."/>
            <person name="Cohen S.P."/>
        </authorList>
    </citation>
    <scope>NUCLEOTIDE SEQUENCE [LARGE SCALE GENOMIC DNA]</scope>
    <source>
        <strain evidence="2 3">MS-2</strain>
    </source>
</reference>
<accession>A0ABR2ZSE7</accession>
<proteinExistence type="predicted"/>
<sequence length="231" mass="25049">MHASPLAILSLVLAATHAALAADSEGPTRLMIQTLKLKDSLAKLAKTTKAFYHSSNTTISQAFIGAVLSDPPLSAIQWFVIPNNTTTQPTDFLTPFLPHTINSESGITQTYVTLPNTSLLLSAARDGLYTQTSITTILAHVDRVQLEADSYVLAKSAMEDGGAYASTYGYGDGDGEKGDVEYVVISGWEVPSDFDGWRDNMNETMKATFVRWVNSLADVPPPRFITNFVEL</sequence>
<name>A0ABR2ZSE7_9AGAR</name>
<keyword evidence="1" id="KW-0732">Signal</keyword>